<dbReference type="Proteomes" id="UP000298652">
    <property type="component" value="Chromosome 3"/>
</dbReference>
<sequence>MRRILLHDSLPIFPRAFSLTIFFLPIPSLPTSIPTATHCSSLLLWSRSLARRGEITSRSRGFVRHPLFPSSQKKPAFLRKLLTSNSDRAQARRPDGFCGGVKEKPHTINLESSHHFFCWRTEPHRESGTNKAHGLIKQGFIERSMKLVTTMNARHKITIEFQGLKRRVMEVSERRTRYKVDDAVSKPNNNTTVDLGLLGLYAETAGLVGIEGPRDELIQLMDEEVVPGCLRIS</sequence>
<protein>
    <submittedName>
        <fullName evidence="1">Uncharacterized protein</fullName>
    </submittedName>
</protein>
<evidence type="ECO:0000313" key="1">
    <source>
        <dbReference type="EMBL" id="TKW29784.1"/>
    </source>
</evidence>
<dbReference type="AlphaFoldDB" id="A0A4U6VM98"/>
<evidence type="ECO:0000313" key="2">
    <source>
        <dbReference type="Proteomes" id="UP000298652"/>
    </source>
</evidence>
<proteinExistence type="predicted"/>
<organism evidence="1 2">
    <name type="scientific">Setaria viridis</name>
    <name type="common">Green bristlegrass</name>
    <name type="synonym">Setaria italica subsp. viridis</name>
    <dbReference type="NCBI Taxonomy" id="4556"/>
    <lineage>
        <taxon>Eukaryota</taxon>
        <taxon>Viridiplantae</taxon>
        <taxon>Streptophyta</taxon>
        <taxon>Embryophyta</taxon>
        <taxon>Tracheophyta</taxon>
        <taxon>Spermatophyta</taxon>
        <taxon>Magnoliopsida</taxon>
        <taxon>Liliopsida</taxon>
        <taxon>Poales</taxon>
        <taxon>Poaceae</taxon>
        <taxon>PACMAD clade</taxon>
        <taxon>Panicoideae</taxon>
        <taxon>Panicodae</taxon>
        <taxon>Paniceae</taxon>
        <taxon>Cenchrinae</taxon>
        <taxon>Setaria</taxon>
    </lineage>
</organism>
<reference evidence="1" key="1">
    <citation type="submission" date="2019-03" db="EMBL/GenBank/DDBJ databases">
        <title>WGS assembly of Setaria viridis.</title>
        <authorList>
            <person name="Huang P."/>
            <person name="Jenkins J."/>
            <person name="Grimwood J."/>
            <person name="Barry K."/>
            <person name="Healey A."/>
            <person name="Mamidi S."/>
            <person name="Sreedasyam A."/>
            <person name="Shu S."/>
            <person name="Feldman M."/>
            <person name="Wu J."/>
            <person name="Yu Y."/>
            <person name="Chen C."/>
            <person name="Johnson J."/>
            <person name="Rokhsar D."/>
            <person name="Baxter I."/>
            <person name="Schmutz J."/>
            <person name="Brutnell T."/>
            <person name="Kellogg E."/>
        </authorList>
    </citation>
    <scope>NUCLEOTIDE SEQUENCE [LARGE SCALE GENOMIC DNA]</scope>
</reference>
<dbReference type="Gramene" id="TKW29784">
    <property type="protein sequence ID" value="TKW29784"/>
    <property type="gene ID" value="SEVIR_3G418233v2"/>
</dbReference>
<dbReference type="PANTHER" id="PTHR19338:SF52">
    <property type="entry name" value="RX N-TERMINAL DOMAIN-CONTAINING PROTEIN"/>
    <property type="match status" value="1"/>
</dbReference>
<keyword evidence="2" id="KW-1185">Reference proteome</keyword>
<name>A0A4U6VM98_SETVI</name>
<dbReference type="PANTHER" id="PTHR19338">
    <property type="entry name" value="TRANSLOCASE OF INNER MITOCHONDRIAL MEMBRANE 13 HOMOLOG"/>
    <property type="match status" value="1"/>
</dbReference>
<accession>A0A4U6VM98</accession>
<dbReference type="EMBL" id="CM016554">
    <property type="protein sequence ID" value="TKW29784.1"/>
    <property type="molecule type" value="Genomic_DNA"/>
</dbReference>
<gene>
    <name evidence="1" type="ORF">SEVIR_3G418233v2</name>
</gene>